<dbReference type="InterPro" id="IPR000182">
    <property type="entry name" value="GNAT_dom"/>
</dbReference>
<dbReference type="SUPFAM" id="SSF55729">
    <property type="entry name" value="Acyl-CoA N-acyltransferases (Nat)"/>
    <property type="match status" value="1"/>
</dbReference>
<dbReference type="Gene3D" id="3.40.630.30">
    <property type="match status" value="1"/>
</dbReference>
<dbReference type="CDD" id="cd04301">
    <property type="entry name" value="NAT_SF"/>
    <property type="match status" value="1"/>
</dbReference>
<dbReference type="Pfam" id="PF00583">
    <property type="entry name" value="Acetyltransf_1"/>
    <property type="match status" value="1"/>
</dbReference>
<evidence type="ECO:0000256" key="1">
    <source>
        <dbReference type="ARBA" id="ARBA00022679"/>
    </source>
</evidence>
<dbReference type="AlphaFoldDB" id="A0A0G1X5C7"/>
<keyword evidence="2" id="KW-0012">Acyltransferase</keyword>
<dbReference type="PROSITE" id="PS51186">
    <property type="entry name" value="GNAT"/>
    <property type="match status" value="1"/>
</dbReference>
<dbReference type="EMBL" id="LCRB01000016">
    <property type="protein sequence ID" value="KKW26171.1"/>
    <property type="molecule type" value="Genomic_DNA"/>
</dbReference>
<dbReference type="Proteomes" id="UP000034913">
    <property type="component" value="Unassembled WGS sequence"/>
</dbReference>
<proteinExistence type="predicted"/>
<protein>
    <submittedName>
        <fullName evidence="4">Acetyltransferase</fullName>
    </submittedName>
</protein>
<reference evidence="4 5" key="1">
    <citation type="journal article" date="2015" name="Nature">
        <title>rRNA introns, odd ribosomes, and small enigmatic genomes across a large radiation of phyla.</title>
        <authorList>
            <person name="Brown C.T."/>
            <person name="Hug L.A."/>
            <person name="Thomas B.C."/>
            <person name="Sharon I."/>
            <person name="Castelle C.J."/>
            <person name="Singh A."/>
            <person name="Wilkins M.J."/>
            <person name="Williams K.H."/>
            <person name="Banfield J.F."/>
        </authorList>
    </citation>
    <scope>NUCLEOTIDE SEQUENCE [LARGE SCALE GENOMIC DNA]</scope>
</reference>
<dbReference type="PANTHER" id="PTHR42919:SF8">
    <property type="entry name" value="N-ALPHA-ACETYLTRANSFERASE 50"/>
    <property type="match status" value="1"/>
</dbReference>
<organism evidence="4 5">
    <name type="scientific">candidate division Kazan bacterium GW2011_GWB1_52_7</name>
    <dbReference type="NCBI Taxonomy" id="1620414"/>
    <lineage>
        <taxon>Bacteria</taxon>
        <taxon>Bacteria division Kazan-3B-28</taxon>
    </lineage>
</organism>
<dbReference type="PANTHER" id="PTHR42919">
    <property type="entry name" value="N-ALPHA-ACETYLTRANSFERASE"/>
    <property type="match status" value="1"/>
</dbReference>
<dbReference type="InterPro" id="IPR016181">
    <property type="entry name" value="Acyl_CoA_acyltransferase"/>
</dbReference>
<evidence type="ECO:0000256" key="2">
    <source>
        <dbReference type="ARBA" id="ARBA00023315"/>
    </source>
</evidence>
<dbReference type="InterPro" id="IPR051556">
    <property type="entry name" value="N-term/lysine_N-AcTrnsfr"/>
</dbReference>
<dbReference type="GO" id="GO:0016747">
    <property type="term" value="F:acyltransferase activity, transferring groups other than amino-acyl groups"/>
    <property type="evidence" value="ECO:0007669"/>
    <property type="project" value="InterPro"/>
</dbReference>
<evidence type="ECO:0000313" key="4">
    <source>
        <dbReference type="EMBL" id="KKW26171.1"/>
    </source>
</evidence>
<accession>A0A0G1X5C7</accession>
<evidence type="ECO:0000313" key="5">
    <source>
        <dbReference type="Proteomes" id="UP000034913"/>
    </source>
</evidence>
<keyword evidence="1 4" id="KW-0808">Transferase</keyword>
<sequence length="144" mass="16879">MKIVSTKTKTKVMKDFGRKEWAAVHREHFGHEQDRRYWTKVKFFLTAKEGREILGTVDGYYISGVMYVDTLIVAQAYRGKGIGETLMQEAEKIARRGNVHKIYLHTGQNWRAVDFYKNLGYNKEAALSNHYEHQDFWVMSKVLS</sequence>
<feature type="domain" description="N-acetyltransferase" evidence="3">
    <location>
        <begin position="8"/>
        <end position="144"/>
    </location>
</feature>
<comment type="caution">
    <text evidence="4">The sequence shown here is derived from an EMBL/GenBank/DDBJ whole genome shotgun (WGS) entry which is preliminary data.</text>
</comment>
<evidence type="ECO:0000259" key="3">
    <source>
        <dbReference type="PROSITE" id="PS51186"/>
    </source>
</evidence>
<name>A0A0G1X5C7_UNCK3</name>
<gene>
    <name evidence="4" type="ORF">VF00_C0016G0009</name>
</gene>